<evidence type="ECO:0000313" key="2">
    <source>
        <dbReference type="Proteomes" id="UP001055811"/>
    </source>
</evidence>
<dbReference type="Proteomes" id="UP001055811">
    <property type="component" value="Linkage Group LG05"/>
</dbReference>
<sequence>MYSVSCSKLVADRSLCYAMPPPVTRLASCCKLVKCGWNIRWKSVRSLGYTTCSDVSDSSLVARHPLEKLGKYKVTETYEQLKREGSSALLFIRQLKESGFKHDLETYMTVVRLLCHWDWDMDVRSDTLLNDVIDNTNWEVVRFGISDDLFEALMEENLIEAVDVLVKVYASSGRFEEAIHTLSEMKSRAGLVVSTETCNFVLDKLIDLGKVDMIESVYRQLKMSGLIPDVYTYGFLMMGHCWRGCLKEAWDVFEQMEEAGVKPNASIYGVYIRGLCCKGKTDLALQVVKNLRKSNKPVDVLAYASVILGFVKESRLQDAEDVFLDMKLREVVPDARCYGILIRGYCLKGDIDKALDFCKEMESRGIKTDHKLVRWMMRYLCRLGMLDEALCLFKRLMQQSGVFLDGSSFNIAIRAACKQEKMDDAMGLLEEMNCRKIKPVVMKALDSEPTGTVPTKVQDEGVGGQRVQPNVGQHDEGAEGVPVVEKLHTTQQTRARHQFTSVNAHHSVILRQLRKYERQ</sequence>
<protein>
    <submittedName>
        <fullName evidence="1">Uncharacterized protein</fullName>
    </submittedName>
</protein>
<organism evidence="1 2">
    <name type="scientific">Cichorium intybus</name>
    <name type="common">Chicory</name>
    <dbReference type="NCBI Taxonomy" id="13427"/>
    <lineage>
        <taxon>Eukaryota</taxon>
        <taxon>Viridiplantae</taxon>
        <taxon>Streptophyta</taxon>
        <taxon>Embryophyta</taxon>
        <taxon>Tracheophyta</taxon>
        <taxon>Spermatophyta</taxon>
        <taxon>Magnoliopsida</taxon>
        <taxon>eudicotyledons</taxon>
        <taxon>Gunneridae</taxon>
        <taxon>Pentapetalae</taxon>
        <taxon>asterids</taxon>
        <taxon>campanulids</taxon>
        <taxon>Asterales</taxon>
        <taxon>Asteraceae</taxon>
        <taxon>Cichorioideae</taxon>
        <taxon>Cichorieae</taxon>
        <taxon>Cichoriinae</taxon>
        <taxon>Cichorium</taxon>
    </lineage>
</organism>
<dbReference type="EMBL" id="CM042013">
    <property type="protein sequence ID" value="KAI3738316.1"/>
    <property type="molecule type" value="Genomic_DNA"/>
</dbReference>
<evidence type="ECO:0000313" key="1">
    <source>
        <dbReference type="EMBL" id="KAI3738316.1"/>
    </source>
</evidence>
<name>A0ACB9CVP6_CICIN</name>
<gene>
    <name evidence="1" type="ORF">L2E82_28343</name>
</gene>
<proteinExistence type="predicted"/>
<reference evidence="2" key="1">
    <citation type="journal article" date="2022" name="Mol. Ecol. Resour.">
        <title>The genomes of chicory, endive, great burdock and yacon provide insights into Asteraceae palaeo-polyploidization history and plant inulin production.</title>
        <authorList>
            <person name="Fan W."/>
            <person name="Wang S."/>
            <person name="Wang H."/>
            <person name="Wang A."/>
            <person name="Jiang F."/>
            <person name="Liu H."/>
            <person name="Zhao H."/>
            <person name="Xu D."/>
            <person name="Zhang Y."/>
        </authorList>
    </citation>
    <scope>NUCLEOTIDE SEQUENCE [LARGE SCALE GENOMIC DNA]</scope>
    <source>
        <strain evidence="2">cv. Punajuju</strain>
    </source>
</reference>
<comment type="caution">
    <text evidence="1">The sequence shown here is derived from an EMBL/GenBank/DDBJ whole genome shotgun (WGS) entry which is preliminary data.</text>
</comment>
<keyword evidence="2" id="KW-1185">Reference proteome</keyword>
<accession>A0ACB9CVP6</accession>
<reference evidence="1 2" key="2">
    <citation type="journal article" date="2022" name="Mol. Ecol. Resour.">
        <title>The genomes of chicory, endive, great burdock and yacon provide insights into Asteraceae paleo-polyploidization history and plant inulin production.</title>
        <authorList>
            <person name="Fan W."/>
            <person name="Wang S."/>
            <person name="Wang H."/>
            <person name="Wang A."/>
            <person name="Jiang F."/>
            <person name="Liu H."/>
            <person name="Zhao H."/>
            <person name="Xu D."/>
            <person name="Zhang Y."/>
        </authorList>
    </citation>
    <scope>NUCLEOTIDE SEQUENCE [LARGE SCALE GENOMIC DNA]</scope>
    <source>
        <strain evidence="2">cv. Punajuju</strain>
        <tissue evidence="1">Leaves</tissue>
    </source>
</reference>